<organism evidence="1">
    <name type="scientific">Arundo donax</name>
    <name type="common">Giant reed</name>
    <name type="synonym">Donax arundinaceus</name>
    <dbReference type="NCBI Taxonomy" id="35708"/>
    <lineage>
        <taxon>Eukaryota</taxon>
        <taxon>Viridiplantae</taxon>
        <taxon>Streptophyta</taxon>
        <taxon>Embryophyta</taxon>
        <taxon>Tracheophyta</taxon>
        <taxon>Spermatophyta</taxon>
        <taxon>Magnoliopsida</taxon>
        <taxon>Liliopsida</taxon>
        <taxon>Poales</taxon>
        <taxon>Poaceae</taxon>
        <taxon>PACMAD clade</taxon>
        <taxon>Arundinoideae</taxon>
        <taxon>Arundineae</taxon>
        <taxon>Arundo</taxon>
    </lineage>
</organism>
<dbReference type="EMBL" id="GBRH01252161">
    <property type="protein sequence ID" value="JAD45734.1"/>
    <property type="molecule type" value="Transcribed_RNA"/>
</dbReference>
<reference evidence="1" key="2">
    <citation type="journal article" date="2015" name="Data Brief">
        <title>Shoot transcriptome of the giant reed, Arundo donax.</title>
        <authorList>
            <person name="Barrero R.A."/>
            <person name="Guerrero F.D."/>
            <person name="Moolhuijzen P."/>
            <person name="Goolsby J.A."/>
            <person name="Tidwell J."/>
            <person name="Bellgard S.E."/>
            <person name="Bellgard M.I."/>
        </authorList>
    </citation>
    <scope>NUCLEOTIDE SEQUENCE</scope>
    <source>
        <tissue evidence="1">Shoot tissue taken approximately 20 cm above the soil surface</tissue>
    </source>
</reference>
<evidence type="ECO:0000313" key="1">
    <source>
        <dbReference type="EMBL" id="JAD45734.1"/>
    </source>
</evidence>
<dbReference type="AlphaFoldDB" id="A0A0A9A248"/>
<protein>
    <submittedName>
        <fullName evidence="1">Uncharacterized protein</fullName>
    </submittedName>
</protein>
<name>A0A0A9A248_ARUDO</name>
<accession>A0A0A9A248</accession>
<reference evidence="1" key="1">
    <citation type="submission" date="2014-09" db="EMBL/GenBank/DDBJ databases">
        <authorList>
            <person name="Magalhaes I.L.F."/>
            <person name="Oliveira U."/>
            <person name="Santos F.R."/>
            <person name="Vidigal T.H.D.A."/>
            <person name="Brescovit A.D."/>
            <person name="Santos A.J."/>
        </authorList>
    </citation>
    <scope>NUCLEOTIDE SEQUENCE</scope>
    <source>
        <tissue evidence="1">Shoot tissue taken approximately 20 cm above the soil surface</tissue>
    </source>
</reference>
<sequence length="34" mass="4089">MVESRLILSRLVQFFKLAFTLPWNLLLDKSRYCS</sequence>
<proteinExistence type="predicted"/>